<dbReference type="RefSeq" id="XP_033584741.1">
    <property type="nucleotide sequence ID" value="XM_033721645.1"/>
</dbReference>
<sequence length="308" mass="34990">MSHPEATQPSLTTAPAEIRQQILSSLFEPEFSIKNGELKSSPWQLEAVCRLLKQDMEVLQDLHFPPTDVILRLTSPNELRQLPAVTTKVMDKATRLNKTWEGFKEVELALFHPKALQEASKDAAQFFRFLSRTGGIRYSDSARPTGSTRQLVAEVYNTVKAWQEDLYYLYTAFDPAIAPPGALVRLEVTLPSAVAFAPNTLPEAWIWWSWELDYLTDFVAGIDQDYGFLYDAHWLKFDASLFPFVKEKKGLLYKPYYALKAEKGELSDPRAEITGSLPIKYRAVLPDLDEHEIELDLSGVTFTEHDDA</sequence>
<accession>A0A6A6ZC28</accession>
<evidence type="ECO:0000313" key="3">
    <source>
        <dbReference type="RefSeq" id="XP_033584741.1"/>
    </source>
</evidence>
<evidence type="ECO:0000313" key="1">
    <source>
        <dbReference type="EMBL" id="KAF2817777.1"/>
    </source>
</evidence>
<dbReference type="Proteomes" id="UP000504636">
    <property type="component" value="Unplaced"/>
</dbReference>
<organism evidence="1">
    <name type="scientific">Mytilinidion resinicola</name>
    <dbReference type="NCBI Taxonomy" id="574789"/>
    <lineage>
        <taxon>Eukaryota</taxon>
        <taxon>Fungi</taxon>
        <taxon>Dikarya</taxon>
        <taxon>Ascomycota</taxon>
        <taxon>Pezizomycotina</taxon>
        <taxon>Dothideomycetes</taxon>
        <taxon>Pleosporomycetidae</taxon>
        <taxon>Mytilinidiales</taxon>
        <taxon>Mytilinidiaceae</taxon>
        <taxon>Mytilinidion</taxon>
    </lineage>
</organism>
<dbReference type="EMBL" id="MU003692">
    <property type="protein sequence ID" value="KAF2817777.1"/>
    <property type="molecule type" value="Genomic_DNA"/>
</dbReference>
<dbReference type="GeneID" id="54462538"/>
<reference evidence="1 3" key="1">
    <citation type="journal article" date="2020" name="Stud. Mycol.">
        <title>101 Dothideomycetes genomes: a test case for predicting lifestyles and emergence of pathogens.</title>
        <authorList>
            <person name="Haridas S."/>
            <person name="Albert R."/>
            <person name="Binder M."/>
            <person name="Bloem J."/>
            <person name="Labutti K."/>
            <person name="Salamov A."/>
            <person name="Andreopoulos B."/>
            <person name="Baker S."/>
            <person name="Barry K."/>
            <person name="Bills G."/>
            <person name="Bluhm B."/>
            <person name="Cannon C."/>
            <person name="Castanera R."/>
            <person name="Culley D."/>
            <person name="Daum C."/>
            <person name="Ezra D."/>
            <person name="Gonzalez J."/>
            <person name="Henrissat B."/>
            <person name="Kuo A."/>
            <person name="Liang C."/>
            <person name="Lipzen A."/>
            <person name="Lutzoni F."/>
            <person name="Magnuson J."/>
            <person name="Mondo S."/>
            <person name="Nolan M."/>
            <person name="Ohm R."/>
            <person name="Pangilinan J."/>
            <person name="Park H.-J."/>
            <person name="Ramirez L."/>
            <person name="Alfaro M."/>
            <person name="Sun H."/>
            <person name="Tritt A."/>
            <person name="Yoshinaga Y."/>
            <person name="Zwiers L.-H."/>
            <person name="Turgeon B."/>
            <person name="Goodwin S."/>
            <person name="Spatafora J."/>
            <person name="Crous P."/>
            <person name="Grigoriev I."/>
        </authorList>
    </citation>
    <scope>NUCLEOTIDE SEQUENCE</scope>
    <source>
        <strain evidence="1 3">CBS 304.34</strain>
    </source>
</reference>
<protein>
    <submittedName>
        <fullName evidence="1 3">Uncharacterized protein</fullName>
    </submittedName>
</protein>
<dbReference type="AlphaFoldDB" id="A0A6A6ZC28"/>
<name>A0A6A6ZC28_9PEZI</name>
<gene>
    <name evidence="1 3" type="ORF">BDZ99DRAFT_470739</name>
</gene>
<reference evidence="3" key="3">
    <citation type="submission" date="2025-04" db="UniProtKB">
        <authorList>
            <consortium name="RefSeq"/>
        </authorList>
    </citation>
    <scope>IDENTIFICATION</scope>
    <source>
        <strain evidence="3">CBS 304.34</strain>
    </source>
</reference>
<proteinExistence type="predicted"/>
<reference evidence="3" key="2">
    <citation type="submission" date="2020-04" db="EMBL/GenBank/DDBJ databases">
        <authorList>
            <consortium name="NCBI Genome Project"/>
        </authorList>
    </citation>
    <scope>NUCLEOTIDE SEQUENCE</scope>
    <source>
        <strain evidence="3">CBS 304.34</strain>
    </source>
</reference>
<evidence type="ECO:0000313" key="2">
    <source>
        <dbReference type="Proteomes" id="UP000504636"/>
    </source>
</evidence>
<keyword evidence="2" id="KW-1185">Reference proteome</keyword>